<evidence type="ECO:0000256" key="1">
    <source>
        <dbReference type="SAM" id="MobiDB-lite"/>
    </source>
</evidence>
<gene>
    <name evidence="2" type="ORF">CYJ96_09745</name>
</gene>
<dbReference type="EMBL" id="PKJS01000012">
    <property type="protein sequence ID" value="PKZ68206.1"/>
    <property type="molecule type" value="Genomic_DNA"/>
</dbReference>
<sequence length="67" mass="7560">MSQNQAQNQSQNQSSNQTEIQKATENVDPSQLSENLDKQNSVKGEPQDLDKSENTPFIDESLRTDNH</sequence>
<name>A0A2I1RGK1_FAUOS</name>
<accession>A0A2I1RGK1</accession>
<organism evidence="2 3">
    <name type="scientific">Faucicola osloensis</name>
    <name type="common">Moraxella osloensis</name>
    <dbReference type="NCBI Taxonomy" id="34062"/>
    <lineage>
        <taxon>Bacteria</taxon>
        <taxon>Pseudomonadati</taxon>
        <taxon>Pseudomonadota</taxon>
        <taxon>Gammaproteobacteria</taxon>
        <taxon>Moraxellales</taxon>
        <taxon>Moraxellaceae</taxon>
        <taxon>Faucicola</taxon>
    </lineage>
</organism>
<dbReference type="RefSeq" id="WP_101964868.1">
    <property type="nucleotide sequence ID" value="NZ_PKJS01000012.1"/>
</dbReference>
<evidence type="ECO:0000313" key="2">
    <source>
        <dbReference type="EMBL" id="PKZ68206.1"/>
    </source>
</evidence>
<reference evidence="2 3" key="1">
    <citation type="submission" date="2017-12" db="EMBL/GenBank/DDBJ databases">
        <title>Phylogenetic diversity of female urinary microbiome.</title>
        <authorList>
            <person name="Thomas-White K."/>
            <person name="Wolfe A.J."/>
        </authorList>
    </citation>
    <scope>NUCLEOTIDE SEQUENCE [LARGE SCALE GENOMIC DNA]</scope>
    <source>
        <strain evidence="2 3">UMB0416</strain>
    </source>
</reference>
<feature type="region of interest" description="Disordered" evidence="1">
    <location>
        <begin position="1"/>
        <end position="67"/>
    </location>
</feature>
<comment type="caution">
    <text evidence="2">The sequence shown here is derived from an EMBL/GenBank/DDBJ whole genome shotgun (WGS) entry which is preliminary data.</text>
</comment>
<proteinExistence type="predicted"/>
<dbReference type="AlphaFoldDB" id="A0A2I1RGK1"/>
<protein>
    <submittedName>
        <fullName evidence="2">Uncharacterized protein</fullName>
    </submittedName>
</protein>
<dbReference type="Proteomes" id="UP000234914">
    <property type="component" value="Unassembled WGS sequence"/>
</dbReference>
<feature type="compositionally biased region" description="Low complexity" evidence="1">
    <location>
        <begin position="1"/>
        <end position="17"/>
    </location>
</feature>
<evidence type="ECO:0000313" key="3">
    <source>
        <dbReference type="Proteomes" id="UP000234914"/>
    </source>
</evidence>
<feature type="compositionally biased region" description="Polar residues" evidence="1">
    <location>
        <begin position="18"/>
        <end position="42"/>
    </location>
</feature>